<proteinExistence type="predicted"/>
<evidence type="ECO:0000256" key="4">
    <source>
        <dbReference type="ARBA" id="ARBA00022833"/>
    </source>
</evidence>
<dbReference type="GO" id="GO:0043720">
    <property type="term" value="F:3-keto-5-aminohexanoate cleavage activity"/>
    <property type="evidence" value="ECO:0007669"/>
    <property type="project" value="InterPro"/>
</dbReference>
<dbReference type="GO" id="GO:0046872">
    <property type="term" value="F:metal ion binding"/>
    <property type="evidence" value="ECO:0007669"/>
    <property type="project" value="UniProtKB-KW"/>
</dbReference>
<dbReference type="PANTHER" id="PTHR37418">
    <property type="entry name" value="3-KETO-5-AMINOHEXANOATE CLEAVAGE ENZYME-RELATED"/>
    <property type="match status" value="1"/>
</dbReference>
<keyword evidence="3" id="KW-0479">Metal-binding</keyword>
<organism evidence="6 7">
    <name type="scientific">Georgenia yuyongxinii</name>
    <dbReference type="NCBI Taxonomy" id="2589797"/>
    <lineage>
        <taxon>Bacteria</taxon>
        <taxon>Bacillati</taxon>
        <taxon>Actinomycetota</taxon>
        <taxon>Actinomycetes</taxon>
        <taxon>Micrococcales</taxon>
        <taxon>Bogoriellaceae</taxon>
        <taxon>Georgenia</taxon>
    </lineage>
</organism>
<evidence type="ECO:0000256" key="1">
    <source>
        <dbReference type="ARBA" id="ARBA00001947"/>
    </source>
</evidence>
<keyword evidence="7" id="KW-1185">Reference proteome</keyword>
<protein>
    <submittedName>
        <fullName evidence="6">3-keto-5-aminohexanoate cleavage protein</fullName>
    </submittedName>
</protein>
<evidence type="ECO:0000256" key="2">
    <source>
        <dbReference type="ARBA" id="ARBA00022679"/>
    </source>
</evidence>
<dbReference type="RefSeq" id="WP_143417985.1">
    <property type="nucleotide sequence ID" value="NZ_VJXR01000017.1"/>
</dbReference>
<dbReference type="PANTHER" id="PTHR37418:SF2">
    <property type="entry name" value="3-KETO-5-AMINOHEXANOATE CLEAVAGE ENZYME"/>
    <property type="match status" value="1"/>
</dbReference>
<evidence type="ECO:0000256" key="3">
    <source>
        <dbReference type="ARBA" id="ARBA00022723"/>
    </source>
</evidence>
<keyword evidence="2" id="KW-0808">Transferase</keyword>
<sequence length="295" mass="31609">MNAIITVAPTGPVATKADNASLPTAPEEIAEHVEAAYHAGASVAHIHLRDAQGRPTADLGTGRRVMDLIAERCPILVQMSTGVGLGVPFEERARLVELQPEMATLNPCSMTFGAGEFLNPPAEVRRLAARMQDLGIRPELEIYDSGHLEECLRLRDEALVPERMQFSLVLGVRGGMAATAENLVRMVALLPEDSIWQVIAIGRPNLQLTAMGLALGGNARAGLEDTLYLRKGEPSPGSTPLVERAVRLATDLDRGVCTVPEARAALLLGRTDQTPRPSTGRLAEAAKQTRQHTVS</sequence>
<comment type="caution">
    <text evidence="6">The sequence shown here is derived from an EMBL/GenBank/DDBJ whole genome shotgun (WGS) entry which is preliminary data.</text>
</comment>
<evidence type="ECO:0000256" key="5">
    <source>
        <dbReference type="SAM" id="MobiDB-lite"/>
    </source>
</evidence>
<dbReference type="Gene3D" id="3.20.20.70">
    <property type="entry name" value="Aldolase class I"/>
    <property type="match status" value="1"/>
</dbReference>
<feature type="region of interest" description="Disordered" evidence="5">
    <location>
        <begin position="270"/>
        <end position="295"/>
    </location>
</feature>
<dbReference type="Pfam" id="PF05853">
    <property type="entry name" value="BKACE"/>
    <property type="match status" value="1"/>
</dbReference>
<accession>A0A552WST3</accession>
<evidence type="ECO:0000313" key="7">
    <source>
        <dbReference type="Proteomes" id="UP000318693"/>
    </source>
</evidence>
<gene>
    <name evidence="6" type="ORF">FJ693_07890</name>
</gene>
<comment type="cofactor">
    <cofactor evidence="1">
        <name>Zn(2+)</name>
        <dbReference type="ChEBI" id="CHEBI:29105"/>
    </cofactor>
</comment>
<dbReference type="Proteomes" id="UP000318693">
    <property type="component" value="Unassembled WGS sequence"/>
</dbReference>
<reference evidence="6 7" key="1">
    <citation type="submission" date="2019-07" db="EMBL/GenBank/DDBJ databases">
        <title>Georgenia wutianyii sp. nov. and Georgenia *** sp. nov. isolated from plateau pika (Ochotona curzoniae) in the Qinghai-Tibet plateau of China.</title>
        <authorList>
            <person name="Tian Z."/>
        </authorList>
    </citation>
    <scope>NUCLEOTIDE SEQUENCE [LARGE SCALE GENOMIC DNA]</scope>
    <source>
        <strain evidence="6 7">Z446</strain>
    </source>
</reference>
<dbReference type="InterPro" id="IPR013785">
    <property type="entry name" value="Aldolase_TIM"/>
</dbReference>
<dbReference type="EMBL" id="VJXR01000017">
    <property type="protein sequence ID" value="TRW45804.1"/>
    <property type="molecule type" value="Genomic_DNA"/>
</dbReference>
<keyword evidence="4" id="KW-0862">Zinc</keyword>
<dbReference type="AlphaFoldDB" id="A0A552WST3"/>
<evidence type="ECO:0000313" key="6">
    <source>
        <dbReference type="EMBL" id="TRW45804.1"/>
    </source>
</evidence>
<dbReference type="InterPro" id="IPR008567">
    <property type="entry name" value="BKACE"/>
</dbReference>
<name>A0A552WST3_9MICO</name>